<dbReference type="Proteomes" id="UP000192328">
    <property type="component" value="Unassembled WGS sequence"/>
</dbReference>
<organism evidence="1 2">
    <name type="scientific">Aristaeella lactis</name>
    <dbReference type="NCBI Taxonomy" id="3046383"/>
    <lineage>
        <taxon>Bacteria</taxon>
        <taxon>Bacillati</taxon>
        <taxon>Bacillota</taxon>
        <taxon>Clostridia</taxon>
        <taxon>Eubacteriales</taxon>
        <taxon>Aristaeellaceae</taxon>
        <taxon>Aristaeella</taxon>
    </lineage>
</organism>
<sequence>MKVYTIKDIAAMAGVSVTTVSRVLNNRPDVNSATRAKVEQIIQNCHFVGNTNARGLKQGNEVICVVIRGRSNPFLNSLAEAILDRADNVPDNFVTEYIDERGDEFMTALRMTRQNHVKGLIFVGSLIDARVEAIRGLDVPMVFTTVSAESASLPRASSVAVDDRSMGRIVAEELLNSGHRRIAVFGSNPVAGDSLAMRFQGFCDAFADRGLTYDHTLYRETRFSFDAGYELARTFFAERPDATALFAMSDTVAVGAIRALKDLGRSVPEDISVVGFDGVDISRYTVPRLTTVEQPVDEIARRSVNLLLDMMEKNSTPRHIVVEAAFRRRESVAQCNRA</sequence>
<reference evidence="1" key="1">
    <citation type="submission" date="2017-04" db="EMBL/GenBank/DDBJ databases">
        <authorList>
            <person name="Varghese N."/>
            <person name="Submissions S."/>
        </authorList>
    </citation>
    <scope>NUCLEOTIDE SEQUENCE</scope>
    <source>
        <strain evidence="1">WTE2008</strain>
    </source>
</reference>
<dbReference type="EMBL" id="FWXZ01000001">
    <property type="protein sequence ID" value="SMC37115.1"/>
    <property type="molecule type" value="Genomic_DNA"/>
</dbReference>
<evidence type="ECO:0000313" key="1">
    <source>
        <dbReference type="EMBL" id="SMC37115.1"/>
    </source>
</evidence>
<accession>A0AC61PHZ7</accession>
<proteinExistence type="predicted"/>
<name>A0AC61PHZ7_9FIRM</name>
<comment type="caution">
    <text evidence="1">The sequence shown here is derived from an EMBL/GenBank/DDBJ whole genome shotgun (WGS) entry which is preliminary data.</text>
</comment>
<keyword evidence="2" id="KW-1185">Reference proteome</keyword>
<protein>
    <submittedName>
        <fullName evidence="1">Transcriptional regulator, LacI family</fullName>
    </submittedName>
</protein>
<evidence type="ECO:0000313" key="2">
    <source>
        <dbReference type="Proteomes" id="UP000192328"/>
    </source>
</evidence>
<gene>
    <name evidence="1" type="ORF">SAMN06297397_0366</name>
</gene>